<keyword evidence="5" id="KW-0963">Cytoplasm</keyword>
<dbReference type="GO" id="GO:0005737">
    <property type="term" value="C:cytoplasm"/>
    <property type="evidence" value="ECO:0007669"/>
    <property type="project" value="UniProtKB-SubCell"/>
</dbReference>
<dbReference type="InterPro" id="IPR016024">
    <property type="entry name" value="ARM-type_fold"/>
</dbReference>
<evidence type="ECO:0000256" key="3">
    <source>
        <dbReference type="ARBA" id="ARBA00009466"/>
    </source>
</evidence>
<evidence type="ECO:0000256" key="2">
    <source>
        <dbReference type="ARBA" id="ARBA00004496"/>
    </source>
</evidence>
<evidence type="ECO:0000256" key="5">
    <source>
        <dbReference type="ARBA" id="ARBA00022490"/>
    </source>
</evidence>
<dbReference type="AlphaFoldDB" id="A0AB34K8Z1"/>
<keyword evidence="7" id="KW-0539">Nucleus</keyword>
<keyword evidence="11" id="KW-1185">Reference proteome</keyword>
<evidence type="ECO:0000256" key="6">
    <source>
        <dbReference type="ARBA" id="ARBA00022927"/>
    </source>
</evidence>
<dbReference type="GO" id="GO:0005643">
    <property type="term" value="C:nuclear pore"/>
    <property type="evidence" value="ECO:0007669"/>
    <property type="project" value="TreeGrafter"/>
</dbReference>
<evidence type="ECO:0000313" key="11">
    <source>
        <dbReference type="Proteomes" id="UP001515480"/>
    </source>
</evidence>
<protein>
    <recommendedName>
        <fullName evidence="8">Exportin-4</fullName>
    </recommendedName>
</protein>
<dbReference type="GO" id="GO:0005049">
    <property type="term" value="F:nuclear export signal receptor activity"/>
    <property type="evidence" value="ECO:0007669"/>
    <property type="project" value="InterPro"/>
</dbReference>
<dbReference type="InterPro" id="IPR011989">
    <property type="entry name" value="ARM-like"/>
</dbReference>
<evidence type="ECO:0000256" key="7">
    <source>
        <dbReference type="ARBA" id="ARBA00023242"/>
    </source>
</evidence>
<dbReference type="PANTHER" id="PTHR12596:SF1">
    <property type="entry name" value="EXPORTIN-4"/>
    <property type="match status" value="1"/>
</dbReference>
<keyword evidence="6" id="KW-0653">Protein transport</keyword>
<proteinExistence type="inferred from homology"/>
<dbReference type="EMBL" id="JBGBPQ010000001">
    <property type="protein sequence ID" value="KAL1530329.1"/>
    <property type="molecule type" value="Genomic_DNA"/>
</dbReference>
<gene>
    <name evidence="10" type="ORF">AB1Y20_001238</name>
</gene>
<reference evidence="10 11" key="1">
    <citation type="journal article" date="2024" name="Science">
        <title>Giant polyketide synthase enzymes in the biosynthesis of giant marine polyether toxins.</title>
        <authorList>
            <person name="Fallon T.R."/>
            <person name="Shende V.V."/>
            <person name="Wierzbicki I.H."/>
            <person name="Pendleton A.L."/>
            <person name="Watervoot N.F."/>
            <person name="Auber R.P."/>
            <person name="Gonzalez D.J."/>
            <person name="Wisecaver J.H."/>
            <person name="Moore B.S."/>
        </authorList>
    </citation>
    <scope>NUCLEOTIDE SEQUENCE [LARGE SCALE GENOMIC DNA]</scope>
    <source>
        <strain evidence="10 11">12B1</strain>
    </source>
</reference>
<feature type="domain" description="Importin N-terminal" evidence="9">
    <location>
        <begin position="26"/>
        <end position="92"/>
    </location>
</feature>
<dbReference type="InterPro" id="IPR044189">
    <property type="entry name" value="XPO4/7-like"/>
</dbReference>
<dbReference type="Gene3D" id="1.25.10.10">
    <property type="entry name" value="Leucine-rich Repeat Variant"/>
    <property type="match status" value="1"/>
</dbReference>
<dbReference type="PROSITE" id="PS50166">
    <property type="entry name" value="IMPORTIN_B_NT"/>
    <property type="match status" value="1"/>
</dbReference>
<dbReference type="GO" id="GO:0006611">
    <property type="term" value="P:protein export from nucleus"/>
    <property type="evidence" value="ECO:0007669"/>
    <property type="project" value="TreeGrafter"/>
</dbReference>
<organism evidence="10 11">
    <name type="scientific">Prymnesium parvum</name>
    <name type="common">Toxic golden alga</name>
    <dbReference type="NCBI Taxonomy" id="97485"/>
    <lineage>
        <taxon>Eukaryota</taxon>
        <taxon>Haptista</taxon>
        <taxon>Haptophyta</taxon>
        <taxon>Prymnesiophyceae</taxon>
        <taxon>Prymnesiales</taxon>
        <taxon>Prymnesiaceae</taxon>
        <taxon>Prymnesium</taxon>
    </lineage>
</organism>
<comment type="caution">
    <text evidence="10">The sequence shown here is derived from an EMBL/GenBank/DDBJ whole genome shotgun (WGS) entry which is preliminary data.</text>
</comment>
<evidence type="ECO:0000256" key="4">
    <source>
        <dbReference type="ARBA" id="ARBA00022448"/>
    </source>
</evidence>
<dbReference type="SUPFAM" id="SSF48371">
    <property type="entry name" value="ARM repeat"/>
    <property type="match status" value="1"/>
</dbReference>
<evidence type="ECO:0000259" key="9">
    <source>
        <dbReference type="PROSITE" id="PS50166"/>
    </source>
</evidence>
<evidence type="ECO:0000313" key="10">
    <source>
        <dbReference type="EMBL" id="KAL1530329.1"/>
    </source>
</evidence>
<evidence type="ECO:0000256" key="8">
    <source>
        <dbReference type="ARBA" id="ARBA00040444"/>
    </source>
</evidence>
<accession>A0AB34K8Z1</accession>
<comment type="subcellular location">
    <subcellularLocation>
        <location evidence="2">Cytoplasm</location>
    </subcellularLocation>
    <subcellularLocation>
        <location evidence="1">Nucleus</location>
    </subcellularLocation>
</comment>
<evidence type="ECO:0000256" key="1">
    <source>
        <dbReference type="ARBA" id="ARBA00004123"/>
    </source>
</evidence>
<comment type="similarity">
    <text evidence="3">Belongs to the exportin family.</text>
</comment>
<dbReference type="InterPro" id="IPR001494">
    <property type="entry name" value="Importin-beta_N"/>
</dbReference>
<dbReference type="Proteomes" id="UP001515480">
    <property type="component" value="Unassembled WGS sequence"/>
</dbReference>
<dbReference type="PANTHER" id="PTHR12596">
    <property type="entry name" value="EXPORTIN 4,7-RELATED"/>
    <property type="match status" value="1"/>
</dbReference>
<keyword evidence="4" id="KW-0813">Transport</keyword>
<dbReference type="GO" id="GO:0031267">
    <property type="term" value="F:small GTPase binding"/>
    <property type="evidence" value="ECO:0007669"/>
    <property type="project" value="InterPro"/>
</dbReference>
<name>A0AB34K8Z1_PRYPA</name>
<sequence>MEALAQLEQACHAFLQAQSQEQRSAAEATLMSFRTMSRPVAMCQHILQHSSLPYAQLFVLTTLREGLGREWAELSQPQRDAMQQQLLDMLMRAHGLEPYVCGAVLQLLAVHAKHDALNPTGNDGATKAIMRQAQQLVHSPDVARKPLAAQLLLALVHEFGAPTGGVASGGLSWASHARARTRFQLYHLLDVFRLGLHQLESLSHACAAFASPGVPSLNAEQLEWLRQTLLLLTTTLSWDFDGLAEAMSVQGSADGEARPGLNATVVRPPHDDSGWKQLLSGHGLAACVMGLAEALSQSQSEGAHEVRQLLIQLASVSPRIFNGGQAHAEYIQLLLQAAAHLLGSDGCQRQAAEFVDGATMLQRLVCSGGLEVLLLLSADHFAALLQLLQHATVASLHASLTRDANGDTPVQAEAYDVLMESWVSILTGMREARRTDVAHVKDAVLQLEMAAWRVYEASAQAKLQAAARLAAALASDEIVDEGEEDDTDEERHNALAVLGRARLSEAVALLAGAVDERAARLRAFCEHAITSASSGSAHGTGDAGLEALLEELDLLVQFVAHLAADKSEGADCPAPPVEIASHASARPEDQPAHVLLERIVQLLQLQLHALLAAPHPSASPLAAALSPALGLRLLWSLRRFTCTYLMPDEASASVLSPPLLQLWGRDTPGGQALLSLSVEAAIRYLERWSSEPELTLESASLLADLARLRSPRPGPAMLLASLPSWGRLLCLPPRSVQPRAERLLSEACCRAATSLPDSSQRQTALRDVCTPLLERLRALLGAQSLAQPNAIHEARAVCSCLRGLVCATSPLSASLLLEMVGWCLPALASMLEVYAPAQEQNSLPATIPLHRDGSHRYL</sequence>